<dbReference type="Gene3D" id="3.40.91.30">
    <property type="match status" value="1"/>
</dbReference>
<evidence type="ECO:0000313" key="1">
    <source>
        <dbReference type="EMBL" id="CAB4212358.1"/>
    </source>
</evidence>
<dbReference type="Pfam" id="PF05367">
    <property type="entry name" value="Phage_endo_I"/>
    <property type="match status" value="1"/>
</dbReference>
<dbReference type="GO" id="GO:0016032">
    <property type="term" value="P:viral process"/>
    <property type="evidence" value="ECO:0007669"/>
    <property type="project" value="InterPro"/>
</dbReference>
<evidence type="ECO:0000313" key="2">
    <source>
        <dbReference type="EMBL" id="CAB5228140.1"/>
    </source>
</evidence>
<proteinExistence type="predicted"/>
<gene>
    <name evidence="1" type="ORF">UFOVP1437_30</name>
    <name evidence="2" type="ORF">UFOVP1531_34</name>
</gene>
<sequence>MAIKKLTQEQVAAKYGYRSGLEDKISLQLVQRKVNFTYEEVKIKFNQPEKSRTYTPDFILVDSGIIIESKGRFTVEDRMKHELIKKQHPTLDIRFVFTNPNARISKTSKTTYAKWCDDRGFKYAKGLIPEDWLNE</sequence>
<organism evidence="1">
    <name type="scientific">uncultured Caudovirales phage</name>
    <dbReference type="NCBI Taxonomy" id="2100421"/>
    <lineage>
        <taxon>Viruses</taxon>
        <taxon>Duplodnaviria</taxon>
        <taxon>Heunggongvirae</taxon>
        <taxon>Uroviricota</taxon>
        <taxon>Caudoviricetes</taxon>
        <taxon>Peduoviridae</taxon>
        <taxon>Maltschvirus</taxon>
        <taxon>Maltschvirus maltsch</taxon>
    </lineage>
</organism>
<dbReference type="EMBL" id="LR798383">
    <property type="protein sequence ID" value="CAB5228140.1"/>
    <property type="molecule type" value="Genomic_DNA"/>
</dbReference>
<keyword evidence="1" id="KW-0378">Hydrolase</keyword>
<dbReference type="InterPro" id="IPR011335">
    <property type="entry name" value="Restrct_endonuc-II-like"/>
</dbReference>
<reference evidence="1" key="1">
    <citation type="submission" date="2020-05" db="EMBL/GenBank/DDBJ databases">
        <authorList>
            <person name="Chiriac C."/>
            <person name="Salcher M."/>
            <person name="Ghai R."/>
            <person name="Kavagutti S V."/>
        </authorList>
    </citation>
    <scope>NUCLEOTIDE SEQUENCE</scope>
</reference>
<dbReference type="InterPro" id="IPR008029">
    <property type="entry name" value="Phage_T7_Gp3_endoDNaseI"/>
</dbReference>
<protein>
    <submittedName>
        <fullName evidence="1">Endonuclease I</fullName>
    </submittedName>
</protein>
<name>A0A6J5SEF7_9CAUD</name>
<accession>A0A6J5SEF7</accession>
<dbReference type="EMBL" id="LR797382">
    <property type="protein sequence ID" value="CAB4212358.1"/>
    <property type="molecule type" value="Genomic_DNA"/>
</dbReference>
<dbReference type="CDD" id="cd22324">
    <property type="entry name" value="Endonuclease_I"/>
    <property type="match status" value="1"/>
</dbReference>
<dbReference type="GO" id="GO:0008833">
    <property type="term" value="F:deoxyribonuclease IV (phage-T4-induced) activity"/>
    <property type="evidence" value="ECO:0007669"/>
    <property type="project" value="InterPro"/>
</dbReference>
<dbReference type="GO" id="GO:0015074">
    <property type="term" value="P:DNA integration"/>
    <property type="evidence" value="ECO:0007669"/>
    <property type="project" value="InterPro"/>
</dbReference>
<keyword evidence="1" id="KW-0255">Endonuclease</keyword>
<dbReference type="SUPFAM" id="SSF52980">
    <property type="entry name" value="Restriction endonuclease-like"/>
    <property type="match status" value="1"/>
</dbReference>
<keyword evidence="1" id="KW-0540">Nuclease</keyword>